<dbReference type="PROSITE" id="PS51456">
    <property type="entry name" value="MYOSIN_MOTOR"/>
    <property type="match status" value="1"/>
</dbReference>
<dbReference type="Gene3D" id="1.20.58.530">
    <property type="match status" value="1"/>
</dbReference>
<evidence type="ECO:0000313" key="8">
    <source>
        <dbReference type="EMBL" id="MEQ2178615.1"/>
    </source>
</evidence>
<evidence type="ECO:0000256" key="2">
    <source>
        <dbReference type="ARBA" id="ARBA00022840"/>
    </source>
</evidence>
<dbReference type="InterPro" id="IPR027417">
    <property type="entry name" value="P-loop_NTPase"/>
</dbReference>
<evidence type="ECO:0000256" key="5">
    <source>
        <dbReference type="ARBA" id="ARBA00023203"/>
    </source>
</evidence>
<name>A0ABV0P4Q2_9TELE</name>
<evidence type="ECO:0000259" key="7">
    <source>
        <dbReference type="PROSITE" id="PS51456"/>
    </source>
</evidence>
<keyword evidence="5 6" id="KW-0009">Actin-binding</keyword>
<keyword evidence="4" id="KW-0505">Motor protein</keyword>
<comment type="similarity">
    <text evidence="6">Belongs to the TRAFAC class myosin-kinesin ATPase superfamily. Myosin family.</text>
</comment>
<dbReference type="PANTHER" id="PTHR13140">
    <property type="entry name" value="MYOSIN"/>
    <property type="match status" value="1"/>
</dbReference>
<keyword evidence="2" id="KW-0067">ATP-binding</keyword>
<keyword evidence="1" id="KW-0547">Nucleotide-binding</keyword>
<accession>A0ABV0P4Q2</accession>
<evidence type="ECO:0000256" key="4">
    <source>
        <dbReference type="ARBA" id="ARBA00023175"/>
    </source>
</evidence>
<dbReference type="InterPro" id="IPR001609">
    <property type="entry name" value="Myosin_head_motor_dom-like"/>
</dbReference>
<evidence type="ECO:0000256" key="3">
    <source>
        <dbReference type="ARBA" id="ARBA00023123"/>
    </source>
</evidence>
<dbReference type="Gene3D" id="3.40.850.10">
    <property type="entry name" value="Kinesin motor domain"/>
    <property type="match status" value="1"/>
</dbReference>
<dbReference type="EMBL" id="JAHRIO010061171">
    <property type="protein sequence ID" value="MEQ2178615.1"/>
    <property type="molecule type" value="Genomic_DNA"/>
</dbReference>
<protein>
    <recommendedName>
        <fullName evidence="7">Myosin motor domain-containing protein</fullName>
    </recommendedName>
</protein>
<evidence type="ECO:0000256" key="1">
    <source>
        <dbReference type="ARBA" id="ARBA00022741"/>
    </source>
</evidence>
<gene>
    <name evidence="8" type="ORF">GOODEAATRI_015908</name>
</gene>
<sequence length="185" mass="20720">LIEGANAQQKEGLGLMTPDYYYYLNQSGTYKVDGTNDSKDFSETMEAMQVIGIPSDIQAQVLQIAAGILHLGNISFIEAGNQSQVESTDYGTLLQKLQAAVGTHEHFNSWNSGFVIHHYAGKRQANELVSTLMKCTPHYIRCIKPNETKRPKDWEESRSACSLSCNKASSRRVLCVNRWILSVFR</sequence>
<keyword evidence="9" id="KW-1185">Reference proteome</keyword>
<proteinExistence type="inferred from homology"/>
<comment type="caution">
    <text evidence="6">Lacks conserved residue(s) required for the propagation of feature annotation.</text>
</comment>
<dbReference type="InterPro" id="IPR036961">
    <property type="entry name" value="Kinesin_motor_dom_sf"/>
</dbReference>
<dbReference type="Pfam" id="PF00063">
    <property type="entry name" value="Myosin_head"/>
    <property type="match status" value="2"/>
</dbReference>
<evidence type="ECO:0000313" key="9">
    <source>
        <dbReference type="Proteomes" id="UP001476798"/>
    </source>
</evidence>
<dbReference type="Gene3D" id="1.10.10.820">
    <property type="match status" value="1"/>
</dbReference>
<dbReference type="SMART" id="SM00242">
    <property type="entry name" value="MYSc"/>
    <property type="match status" value="1"/>
</dbReference>
<reference evidence="8 9" key="1">
    <citation type="submission" date="2021-06" db="EMBL/GenBank/DDBJ databases">
        <authorList>
            <person name="Palmer J.M."/>
        </authorList>
    </citation>
    <scope>NUCLEOTIDE SEQUENCE [LARGE SCALE GENOMIC DNA]</scope>
    <source>
        <strain evidence="8 9">GA_2019</strain>
        <tissue evidence="8">Muscle</tissue>
    </source>
</reference>
<dbReference type="SUPFAM" id="SSF52540">
    <property type="entry name" value="P-loop containing nucleoside triphosphate hydrolases"/>
    <property type="match status" value="1"/>
</dbReference>
<keyword evidence="3 6" id="KW-0518">Myosin</keyword>
<dbReference type="PANTHER" id="PTHR13140:SF663">
    <property type="entry name" value="UNCONVENTIONAL MYOSIN-IF"/>
    <property type="match status" value="1"/>
</dbReference>
<dbReference type="Proteomes" id="UP001476798">
    <property type="component" value="Unassembled WGS sequence"/>
</dbReference>
<evidence type="ECO:0000256" key="6">
    <source>
        <dbReference type="PROSITE-ProRule" id="PRU00782"/>
    </source>
</evidence>
<comment type="caution">
    <text evidence="8">The sequence shown here is derived from an EMBL/GenBank/DDBJ whole genome shotgun (WGS) entry which is preliminary data.</text>
</comment>
<feature type="non-terminal residue" evidence="8">
    <location>
        <position position="1"/>
    </location>
</feature>
<organism evidence="8 9">
    <name type="scientific">Goodea atripinnis</name>
    <dbReference type="NCBI Taxonomy" id="208336"/>
    <lineage>
        <taxon>Eukaryota</taxon>
        <taxon>Metazoa</taxon>
        <taxon>Chordata</taxon>
        <taxon>Craniata</taxon>
        <taxon>Vertebrata</taxon>
        <taxon>Euteleostomi</taxon>
        <taxon>Actinopterygii</taxon>
        <taxon>Neopterygii</taxon>
        <taxon>Teleostei</taxon>
        <taxon>Neoteleostei</taxon>
        <taxon>Acanthomorphata</taxon>
        <taxon>Ovalentaria</taxon>
        <taxon>Atherinomorphae</taxon>
        <taxon>Cyprinodontiformes</taxon>
        <taxon>Goodeidae</taxon>
        <taxon>Goodea</taxon>
    </lineage>
</organism>
<dbReference type="Gene3D" id="1.20.120.720">
    <property type="entry name" value="Myosin VI head, motor domain, U50 subdomain"/>
    <property type="match status" value="1"/>
</dbReference>
<feature type="domain" description="Myosin motor" evidence="7">
    <location>
        <begin position="1"/>
        <end position="185"/>
    </location>
</feature>